<dbReference type="GO" id="GO:0006351">
    <property type="term" value="P:DNA-templated transcription"/>
    <property type="evidence" value="ECO:0007669"/>
    <property type="project" value="TreeGrafter"/>
</dbReference>
<dbReference type="PRINTS" id="PR00039">
    <property type="entry name" value="HTHLYSR"/>
</dbReference>
<dbReference type="EMBL" id="UOEC01000003">
    <property type="protein sequence ID" value="VAV86397.1"/>
    <property type="molecule type" value="Genomic_DNA"/>
</dbReference>
<dbReference type="Gene3D" id="3.40.190.10">
    <property type="entry name" value="Periplasmic binding protein-like II"/>
    <property type="match status" value="2"/>
</dbReference>
<name>A0A3B0R423_9ZZZZ</name>
<dbReference type="PANTHER" id="PTHR30537">
    <property type="entry name" value="HTH-TYPE TRANSCRIPTIONAL REGULATOR"/>
    <property type="match status" value="1"/>
</dbReference>
<evidence type="ECO:0000259" key="5">
    <source>
        <dbReference type="PROSITE" id="PS50931"/>
    </source>
</evidence>
<dbReference type="FunFam" id="1.10.10.10:FF:000038">
    <property type="entry name" value="Glycine cleavage system transcriptional activator"/>
    <property type="match status" value="1"/>
</dbReference>
<sequence length="313" mass="34432">MSKLPPLNSLKAFEAAQRHMSFQKAAEELFVTPAALSYQIRQLEEHLDTRLFHRLNRAVELTHEGKVIATGVEDSFNLLKQTMTRLQRSKDASVLVISAGPAFTSKWLAPRLYRFLARWPDIDVRISASLKKADLTIGDVDVGLRFGSGNYEGCTSVKLLEECVTPMCSPSLVSGSTPISEPVDLAKHTLIHDDTHINSGMFSLPDWKQWLEKAGVAGVVDAEKGTHFDIADHSLDAAIAGAGVVLGRTVLADGDIKAGRLVTPFDLRLKAEYAFYVVFAETRTNEKNIKRFTDWVSEEARGIVDANVLAPAV</sequence>
<dbReference type="SUPFAM" id="SSF46785">
    <property type="entry name" value="Winged helix' DNA-binding domain"/>
    <property type="match status" value="1"/>
</dbReference>
<protein>
    <submittedName>
        <fullName evidence="6">Transcriptional regulator, LysR family</fullName>
    </submittedName>
</protein>
<keyword evidence="3" id="KW-0238">DNA-binding</keyword>
<dbReference type="InterPro" id="IPR036388">
    <property type="entry name" value="WH-like_DNA-bd_sf"/>
</dbReference>
<dbReference type="NCBIfam" id="NF008352">
    <property type="entry name" value="PRK11139.1"/>
    <property type="match status" value="1"/>
</dbReference>
<feature type="domain" description="HTH lysR-type" evidence="5">
    <location>
        <begin position="5"/>
        <end position="62"/>
    </location>
</feature>
<keyword evidence="2" id="KW-0805">Transcription regulation</keyword>
<evidence type="ECO:0000256" key="3">
    <source>
        <dbReference type="ARBA" id="ARBA00023125"/>
    </source>
</evidence>
<dbReference type="Gene3D" id="1.10.10.10">
    <property type="entry name" value="Winged helix-like DNA-binding domain superfamily/Winged helix DNA-binding domain"/>
    <property type="match status" value="1"/>
</dbReference>
<dbReference type="GO" id="GO:0043565">
    <property type="term" value="F:sequence-specific DNA binding"/>
    <property type="evidence" value="ECO:0007669"/>
    <property type="project" value="TreeGrafter"/>
</dbReference>
<dbReference type="InterPro" id="IPR005119">
    <property type="entry name" value="LysR_subst-bd"/>
</dbReference>
<keyword evidence="4" id="KW-0804">Transcription</keyword>
<evidence type="ECO:0000256" key="2">
    <source>
        <dbReference type="ARBA" id="ARBA00023015"/>
    </source>
</evidence>
<dbReference type="AlphaFoldDB" id="A0A3B0R423"/>
<evidence type="ECO:0000256" key="1">
    <source>
        <dbReference type="ARBA" id="ARBA00009437"/>
    </source>
</evidence>
<dbReference type="PANTHER" id="PTHR30537:SF26">
    <property type="entry name" value="GLYCINE CLEAVAGE SYSTEM TRANSCRIPTIONAL ACTIVATOR"/>
    <property type="match status" value="1"/>
</dbReference>
<dbReference type="InterPro" id="IPR036390">
    <property type="entry name" value="WH_DNA-bd_sf"/>
</dbReference>
<dbReference type="InterPro" id="IPR000847">
    <property type="entry name" value="LysR_HTH_N"/>
</dbReference>
<reference evidence="6" key="1">
    <citation type="submission" date="2018-06" db="EMBL/GenBank/DDBJ databases">
        <authorList>
            <person name="Zhirakovskaya E."/>
        </authorList>
    </citation>
    <scope>NUCLEOTIDE SEQUENCE</scope>
</reference>
<evidence type="ECO:0000313" key="6">
    <source>
        <dbReference type="EMBL" id="VAV86397.1"/>
    </source>
</evidence>
<dbReference type="SUPFAM" id="SSF53850">
    <property type="entry name" value="Periplasmic binding protein-like II"/>
    <property type="match status" value="1"/>
</dbReference>
<dbReference type="Pfam" id="PF00126">
    <property type="entry name" value="HTH_1"/>
    <property type="match status" value="1"/>
</dbReference>
<dbReference type="FunFam" id="3.40.190.10:FF:000017">
    <property type="entry name" value="Glycine cleavage system transcriptional activator"/>
    <property type="match status" value="1"/>
</dbReference>
<dbReference type="PROSITE" id="PS50931">
    <property type="entry name" value="HTH_LYSR"/>
    <property type="match status" value="1"/>
</dbReference>
<organism evidence="6">
    <name type="scientific">hydrothermal vent metagenome</name>
    <dbReference type="NCBI Taxonomy" id="652676"/>
    <lineage>
        <taxon>unclassified sequences</taxon>
        <taxon>metagenomes</taxon>
        <taxon>ecological metagenomes</taxon>
    </lineage>
</organism>
<dbReference type="Pfam" id="PF03466">
    <property type="entry name" value="LysR_substrate"/>
    <property type="match status" value="1"/>
</dbReference>
<dbReference type="CDD" id="cd08432">
    <property type="entry name" value="PBP2_GcdR_TrpI_HvrB_AmpR_like"/>
    <property type="match status" value="1"/>
</dbReference>
<gene>
    <name evidence="6" type="ORF">MNBD_ALPHA08-2103</name>
</gene>
<proteinExistence type="inferred from homology"/>
<dbReference type="InterPro" id="IPR058163">
    <property type="entry name" value="LysR-type_TF_proteobact-type"/>
</dbReference>
<dbReference type="GO" id="GO:0003700">
    <property type="term" value="F:DNA-binding transcription factor activity"/>
    <property type="evidence" value="ECO:0007669"/>
    <property type="project" value="InterPro"/>
</dbReference>
<evidence type="ECO:0000256" key="4">
    <source>
        <dbReference type="ARBA" id="ARBA00023163"/>
    </source>
</evidence>
<comment type="similarity">
    <text evidence="1">Belongs to the LysR transcriptional regulatory family.</text>
</comment>
<accession>A0A3B0R423</accession>